<keyword evidence="3" id="KW-1185">Reference proteome</keyword>
<evidence type="ECO:0008006" key="4">
    <source>
        <dbReference type="Google" id="ProtNLM"/>
    </source>
</evidence>
<comment type="caution">
    <text evidence="2">The sequence shown here is derived from an EMBL/GenBank/DDBJ whole genome shotgun (WGS) entry which is preliminary data.</text>
</comment>
<proteinExistence type="predicted"/>
<protein>
    <recommendedName>
        <fullName evidence="4">Internal virion protein</fullName>
    </recommendedName>
</protein>
<feature type="region of interest" description="Disordered" evidence="1">
    <location>
        <begin position="741"/>
        <end position="780"/>
    </location>
</feature>
<dbReference type="Proteomes" id="UP001500975">
    <property type="component" value="Unassembled WGS sequence"/>
</dbReference>
<dbReference type="RefSeq" id="WP_345541743.1">
    <property type="nucleotide sequence ID" value="NZ_BAABGJ010000081.1"/>
</dbReference>
<dbReference type="EMBL" id="BAABGJ010000081">
    <property type="protein sequence ID" value="GAA4358152.1"/>
    <property type="molecule type" value="Genomic_DNA"/>
</dbReference>
<gene>
    <name evidence="2" type="ORF">GCM10023165_52800</name>
</gene>
<name>A0ABP8IG27_9BURK</name>
<reference evidence="3" key="1">
    <citation type="journal article" date="2019" name="Int. J. Syst. Evol. Microbiol.">
        <title>The Global Catalogue of Microorganisms (GCM) 10K type strain sequencing project: providing services to taxonomists for standard genome sequencing and annotation.</title>
        <authorList>
            <consortium name="The Broad Institute Genomics Platform"/>
            <consortium name="The Broad Institute Genome Sequencing Center for Infectious Disease"/>
            <person name="Wu L."/>
            <person name="Ma J."/>
        </authorList>
    </citation>
    <scope>NUCLEOTIDE SEQUENCE [LARGE SCALE GENOMIC DNA]</scope>
    <source>
        <strain evidence="3">JCM 17804</strain>
    </source>
</reference>
<organism evidence="2 3">
    <name type="scientific">Variovorax defluvii</name>
    <dbReference type="NCBI Taxonomy" id="913761"/>
    <lineage>
        <taxon>Bacteria</taxon>
        <taxon>Pseudomonadati</taxon>
        <taxon>Pseudomonadota</taxon>
        <taxon>Betaproteobacteria</taxon>
        <taxon>Burkholderiales</taxon>
        <taxon>Comamonadaceae</taxon>
        <taxon>Variovorax</taxon>
    </lineage>
</organism>
<evidence type="ECO:0000256" key="1">
    <source>
        <dbReference type="SAM" id="MobiDB-lite"/>
    </source>
</evidence>
<evidence type="ECO:0000313" key="2">
    <source>
        <dbReference type="EMBL" id="GAA4358152.1"/>
    </source>
</evidence>
<sequence>MSRVQVSDQFGGQQLQTFARPVAATEQAAAPEQETRWKGLANVFAQGAGLAETIREQAEVDEKAAAKQWAQSMTVGELGKAIKEGKMMPSQSPVFVGTVQHIWGVNSHEAGMRDLTTKLTKGELKFNSPEEADQYLTEWRNSTLAGQSTYARAGFDKAYAQTRDRVMDQVSKINDGVWVENAKGQATDFLANTLNTVADPSFKGTPQEAATALMQQYQLMRHTMTLPDAAAKGAMGDMIVRMAASGRKDILDAFLETDMEGIGKVRNFLGETKAQTYANHAKTVFDGNQRKRMDDEVLPFYRDADNGTLNAEKFAAWHSAPGNKDYISAATIHSIERANMAALARQQNELFKSQIAGTIAASQADAERRVEAALMNGQLPTVMGTNKPQVLDKHGEPKDLSDKDVQEMAEKIAVRRTAGMPFEQQVGFFAQNGLKNPNWEATIQAGFYNLNTIGVDSNGKPRGTLNESGKQALELFKQLNLYGDYAKSLMPEKQYQRFDNIAFLTKMGRSVDDAAGVATAVDMPIVENSDVDKLVKGVRSQVGKLQTDPFYKFDWAQRMWGDNTVVNTAQMTGTLRRYSELLVHSGQYPDAPSAIEAAFKYMARPEVTAKVNGTVYLRTEMPNGPPSKTQDEWFERFINEVPKARAKELYGKPHEVRLEWNPASRAYQAYVGVMPMTNADNSLAVYSKENIQKWYAAKEQADIMEAAATRSAPAVAAKERTADDARRATRKGDMQMAADRADAISNMFTPRKSERLPQIDMIGITNPNRNARPGQPQRSP</sequence>
<accession>A0ABP8IG27</accession>
<evidence type="ECO:0000313" key="3">
    <source>
        <dbReference type="Proteomes" id="UP001500975"/>
    </source>
</evidence>